<dbReference type="InterPro" id="IPR006145">
    <property type="entry name" value="PsdUridine_synth_RsuA/RluA"/>
</dbReference>
<dbReference type="PROSITE" id="PS01129">
    <property type="entry name" value="PSI_RLU"/>
    <property type="match status" value="1"/>
</dbReference>
<dbReference type="RefSeq" id="WP_212689449.1">
    <property type="nucleotide sequence ID" value="NZ_JAGSPN010000020.1"/>
</dbReference>
<dbReference type="GO" id="GO:0003723">
    <property type="term" value="F:RNA binding"/>
    <property type="evidence" value="ECO:0007669"/>
    <property type="project" value="InterPro"/>
</dbReference>
<dbReference type="InterPro" id="IPR050188">
    <property type="entry name" value="RluA_PseudoU_synthase"/>
</dbReference>
<proteinExistence type="predicted"/>
<name>A0A941I7T9_9BURK</name>
<dbReference type="InterPro" id="IPR006224">
    <property type="entry name" value="PsdUridine_synth_RluA-like_CS"/>
</dbReference>
<feature type="domain" description="Pseudouridine synthase RsuA/RluA-like" evidence="1">
    <location>
        <begin position="98"/>
        <end position="245"/>
    </location>
</feature>
<dbReference type="GO" id="GO:0140098">
    <property type="term" value="F:catalytic activity, acting on RNA"/>
    <property type="evidence" value="ECO:0007669"/>
    <property type="project" value="UniProtKB-ARBA"/>
</dbReference>
<dbReference type="Pfam" id="PF00849">
    <property type="entry name" value="PseudoU_synth_2"/>
    <property type="match status" value="1"/>
</dbReference>
<evidence type="ECO:0000259" key="1">
    <source>
        <dbReference type="Pfam" id="PF00849"/>
    </source>
</evidence>
<gene>
    <name evidence="2" type="ORF">KDM89_18705</name>
</gene>
<comment type="caution">
    <text evidence="2">The sequence shown here is derived from an EMBL/GenBank/DDBJ whole genome shotgun (WGS) entry which is preliminary data.</text>
</comment>
<evidence type="ECO:0000313" key="2">
    <source>
        <dbReference type="EMBL" id="MBR7784181.1"/>
    </source>
</evidence>
<dbReference type="PANTHER" id="PTHR21600">
    <property type="entry name" value="MITOCHONDRIAL RNA PSEUDOURIDINE SYNTHASE"/>
    <property type="match status" value="1"/>
</dbReference>
<dbReference type="Gene3D" id="3.30.2350.10">
    <property type="entry name" value="Pseudouridine synthase"/>
    <property type="match status" value="1"/>
</dbReference>
<dbReference type="GO" id="GO:0000455">
    <property type="term" value="P:enzyme-directed rRNA pseudouridine synthesis"/>
    <property type="evidence" value="ECO:0007669"/>
    <property type="project" value="TreeGrafter"/>
</dbReference>
<dbReference type="AlphaFoldDB" id="A0A941I7T9"/>
<dbReference type="EMBL" id="JAGSPN010000020">
    <property type="protein sequence ID" value="MBR7784181.1"/>
    <property type="molecule type" value="Genomic_DNA"/>
</dbReference>
<organism evidence="2 3">
    <name type="scientific">Undibacterium luofuense</name>
    <dbReference type="NCBI Taxonomy" id="2828733"/>
    <lineage>
        <taxon>Bacteria</taxon>
        <taxon>Pseudomonadati</taxon>
        <taxon>Pseudomonadota</taxon>
        <taxon>Betaproteobacteria</taxon>
        <taxon>Burkholderiales</taxon>
        <taxon>Oxalobacteraceae</taxon>
        <taxon>Undibacterium</taxon>
    </lineage>
</organism>
<reference evidence="2" key="1">
    <citation type="submission" date="2021-04" db="EMBL/GenBank/DDBJ databases">
        <title>novel species isolated from subtropical streams in China.</title>
        <authorList>
            <person name="Lu H."/>
        </authorList>
    </citation>
    <scope>NUCLEOTIDE SEQUENCE</scope>
    <source>
        <strain evidence="2">LFS511W</strain>
    </source>
</reference>
<dbReference type="Proteomes" id="UP000680067">
    <property type="component" value="Unassembled WGS sequence"/>
</dbReference>
<accession>A0A941I7T9</accession>
<keyword evidence="3" id="KW-1185">Reference proteome</keyword>
<protein>
    <submittedName>
        <fullName evidence="2">Pseudouridine synthase</fullName>
    </submittedName>
</protein>
<dbReference type="PANTHER" id="PTHR21600:SF84">
    <property type="entry name" value="PSEUDOURIDINE SYNTHASE RSUA_RLUA-LIKE DOMAIN-CONTAINING PROTEIN"/>
    <property type="match status" value="1"/>
</dbReference>
<sequence>MQALPAPLPDRDGVSPSYIWIPEIAPLPLHQFLAQQFPDVPAGIWQERLAKQEVVTQTGDKLQADSIVRRGMCIFYYREVPAEPHIPFQEQILYQDEHLLVADKPHFLPVTPGGQYLRETLLVRLKQRTGLSQLTPLHRLDRETAGVILFSVNPDTRGKYQAMFQAKTMQKTYHAVARYLPVLETPCIRRSRIVESPRFFVMEETEGEPNTETHLRTLGHDDKWAIYELSPVTGKRHQLRVHMNALGCPILHDGFYPSPLPAGSDDFAKPLQLLAKTIRFTDPLNGDLREFHSDQQLFLPQQNAENTATIDINPL</sequence>
<evidence type="ECO:0000313" key="3">
    <source>
        <dbReference type="Proteomes" id="UP000680067"/>
    </source>
</evidence>
<dbReference type="GO" id="GO:0009982">
    <property type="term" value="F:pseudouridine synthase activity"/>
    <property type="evidence" value="ECO:0007669"/>
    <property type="project" value="InterPro"/>
</dbReference>
<dbReference type="SUPFAM" id="SSF55120">
    <property type="entry name" value="Pseudouridine synthase"/>
    <property type="match status" value="1"/>
</dbReference>
<dbReference type="InterPro" id="IPR020103">
    <property type="entry name" value="PsdUridine_synth_cat_dom_sf"/>
</dbReference>